<dbReference type="EMBL" id="AP027081">
    <property type="protein sequence ID" value="BDU77846.1"/>
    <property type="molecule type" value="Genomic_DNA"/>
</dbReference>
<evidence type="ECO:0000313" key="1">
    <source>
        <dbReference type="EMBL" id="BDU77846.1"/>
    </source>
</evidence>
<proteinExistence type="predicted"/>
<accession>A0AA48GRC9</accession>
<dbReference type="AlphaFoldDB" id="A0AA48GRC9"/>
<reference evidence="1" key="1">
    <citation type="journal article" date="2023" name="Int. J. Syst. Evol. Microbiol.">
        <title>Mesoterricola silvestris gen. nov., sp. nov., Mesoterricola sediminis sp. nov., Geothrix oryzae sp. nov., Geothrix edaphica sp. nov., Geothrix rubra sp. nov., and Geothrix limicola sp. nov., six novel members of Acidobacteriota isolated from soils.</title>
        <authorList>
            <person name="Itoh H."/>
            <person name="Sugisawa Y."/>
            <person name="Mise K."/>
            <person name="Xu Z."/>
            <person name="Kuniyasu M."/>
            <person name="Ushijima N."/>
            <person name="Kawano K."/>
            <person name="Kobayashi E."/>
            <person name="Shiratori Y."/>
            <person name="Masuda Y."/>
            <person name="Senoo K."/>
        </authorList>
    </citation>
    <scope>NUCLEOTIDE SEQUENCE</scope>
    <source>
        <strain evidence="1">W786</strain>
    </source>
</reference>
<organism evidence="1 2">
    <name type="scientific">Mesoterricola sediminis</name>
    <dbReference type="NCBI Taxonomy" id="2927980"/>
    <lineage>
        <taxon>Bacteria</taxon>
        <taxon>Pseudomonadati</taxon>
        <taxon>Acidobacteriota</taxon>
        <taxon>Holophagae</taxon>
        <taxon>Holophagales</taxon>
        <taxon>Holophagaceae</taxon>
        <taxon>Mesoterricola</taxon>
    </lineage>
</organism>
<name>A0AA48GRC9_9BACT</name>
<gene>
    <name evidence="1" type="ORF">METESE_28040</name>
</gene>
<sequence length="320" mass="35583">MALAWGLASGLGAQEAAVGLGRLHGVGHRDATYAWSLQYFQYFKPGWAVSLGWLNEGHLENHHRDGPHVQVWRFHRMASNHLRLGAGVGAYRVFDTTAAGPDPAYHNDHGVRPLLSLRADYPITLGRWGAFAQVFRTLGPEGQQTQAALVGITGRFGRRERDAEGRPRPPAEAPTQEISFLFGRTILNSFESETTRFLEPFALEYRRQVGAHLAWSVAYTDEGGLESAKRDGVSALAWLTTRSSRGTWLLGLGAGPYLTRVFPGEGEDKDHVTVRTSVRYALLLGRDLGGHWGARLQWNRTVTRYHRDTDVLLAGLAYQW</sequence>
<dbReference type="Proteomes" id="UP001228113">
    <property type="component" value="Chromosome"/>
</dbReference>
<dbReference type="KEGG" id="msea:METESE_28040"/>
<keyword evidence="2" id="KW-1185">Reference proteome</keyword>
<protein>
    <submittedName>
        <fullName evidence="1">Uncharacterized protein</fullName>
    </submittedName>
</protein>
<dbReference type="RefSeq" id="WP_316410443.1">
    <property type="nucleotide sequence ID" value="NZ_AP027081.1"/>
</dbReference>
<evidence type="ECO:0000313" key="2">
    <source>
        <dbReference type="Proteomes" id="UP001228113"/>
    </source>
</evidence>